<dbReference type="InterPro" id="IPR000515">
    <property type="entry name" value="MetI-like"/>
</dbReference>
<dbReference type="PROSITE" id="PS50928">
    <property type="entry name" value="ABC_TM1"/>
    <property type="match status" value="1"/>
</dbReference>
<feature type="transmembrane region" description="Helical" evidence="7">
    <location>
        <begin position="42"/>
        <end position="68"/>
    </location>
</feature>
<evidence type="ECO:0000313" key="11">
    <source>
        <dbReference type="Proteomes" id="UP000032431"/>
    </source>
</evidence>
<dbReference type="EMBL" id="LM995447">
    <property type="protein sequence ID" value="CDZ23434.1"/>
    <property type="molecule type" value="Genomic_DNA"/>
</dbReference>
<dbReference type="PANTHER" id="PTHR43227">
    <property type="entry name" value="BLL4140 PROTEIN"/>
    <property type="match status" value="1"/>
</dbReference>
<keyword evidence="11" id="KW-1185">Reference proteome</keyword>
<dbReference type="HOGENOM" id="CLU_016047_0_1_9"/>
<gene>
    <name evidence="10" type="ORF">CCDG5_0291</name>
</gene>
<comment type="subcellular location">
    <subcellularLocation>
        <location evidence="1 7">Cell membrane</location>
        <topology evidence="1 7">Multi-pass membrane protein</topology>
    </subcellularLocation>
</comment>
<evidence type="ECO:0000256" key="3">
    <source>
        <dbReference type="ARBA" id="ARBA00022475"/>
    </source>
</evidence>
<dbReference type="PATRIC" id="fig|29343.3.peg.304"/>
<dbReference type="InterPro" id="IPR035906">
    <property type="entry name" value="MetI-like_sf"/>
</dbReference>
<dbReference type="KEGG" id="ccel:CCDG5_0291"/>
<feature type="transmembrane region" description="Helical" evidence="7">
    <location>
        <begin position="141"/>
        <end position="165"/>
    </location>
</feature>
<organism evidence="10 11">
    <name type="scientific">[Clostridium] cellulosi</name>
    <dbReference type="NCBI Taxonomy" id="29343"/>
    <lineage>
        <taxon>Bacteria</taxon>
        <taxon>Bacillati</taxon>
        <taxon>Bacillota</taxon>
        <taxon>Clostridia</taxon>
        <taxon>Eubacteriales</taxon>
        <taxon>Oscillospiraceae</taxon>
        <taxon>Oscillospiraceae incertae sedis</taxon>
    </lineage>
</organism>
<protein>
    <recommendedName>
        <fullName evidence="9">ABC transmembrane type-1 domain-containing protein</fullName>
    </recommendedName>
</protein>
<dbReference type="Proteomes" id="UP000032431">
    <property type="component" value="Chromosome I"/>
</dbReference>
<evidence type="ECO:0000256" key="2">
    <source>
        <dbReference type="ARBA" id="ARBA00022448"/>
    </source>
</evidence>
<feature type="transmembrane region" description="Helical" evidence="7">
    <location>
        <begin position="247"/>
        <end position="264"/>
    </location>
</feature>
<evidence type="ECO:0000256" key="7">
    <source>
        <dbReference type="RuleBase" id="RU363032"/>
    </source>
</evidence>
<keyword evidence="5 7" id="KW-1133">Transmembrane helix</keyword>
<comment type="similarity">
    <text evidence="7">Belongs to the binding-protein-dependent transport system permease family.</text>
</comment>
<evidence type="ECO:0000313" key="10">
    <source>
        <dbReference type="EMBL" id="CDZ23434.1"/>
    </source>
</evidence>
<evidence type="ECO:0000259" key="9">
    <source>
        <dbReference type="PROSITE" id="PS50928"/>
    </source>
</evidence>
<feature type="region of interest" description="Disordered" evidence="8">
    <location>
        <begin position="1"/>
        <end position="21"/>
    </location>
</feature>
<evidence type="ECO:0000256" key="4">
    <source>
        <dbReference type="ARBA" id="ARBA00022692"/>
    </source>
</evidence>
<name>A0A078KQP1_9FIRM</name>
<feature type="transmembrane region" description="Helical" evidence="7">
    <location>
        <begin position="109"/>
        <end position="129"/>
    </location>
</feature>
<dbReference type="GO" id="GO:0055085">
    <property type="term" value="P:transmembrane transport"/>
    <property type="evidence" value="ECO:0007669"/>
    <property type="project" value="InterPro"/>
</dbReference>
<dbReference type="SUPFAM" id="SSF161098">
    <property type="entry name" value="MetI-like"/>
    <property type="match status" value="1"/>
</dbReference>
<dbReference type="AlphaFoldDB" id="A0A078KQP1"/>
<evidence type="ECO:0000256" key="6">
    <source>
        <dbReference type="ARBA" id="ARBA00023136"/>
    </source>
</evidence>
<evidence type="ECO:0000256" key="8">
    <source>
        <dbReference type="SAM" id="MobiDB-lite"/>
    </source>
</evidence>
<dbReference type="GO" id="GO:0005886">
    <property type="term" value="C:plasma membrane"/>
    <property type="evidence" value="ECO:0007669"/>
    <property type="project" value="UniProtKB-SubCell"/>
</dbReference>
<dbReference type="STRING" id="29343.CCDG5_0291"/>
<proteinExistence type="inferred from homology"/>
<dbReference type="Gene3D" id="1.10.3720.10">
    <property type="entry name" value="MetI-like"/>
    <property type="match status" value="1"/>
</dbReference>
<dbReference type="Pfam" id="PF00528">
    <property type="entry name" value="BPD_transp_1"/>
    <property type="match status" value="1"/>
</dbReference>
<accession>A0A078KQP1</accession>
<evidence type="ECO:0000256" key="1">
    <source>
        <dbReference type="ARBA" id="ARBA00004651"/>
    </source>
</evidence>
<keyword evidence="6 7" id="KW-0472">Membrane</keyword>
<dbReference type="PANTHER" id="PTHR43227:SF11">
    <property type="entry name" value="BLL4140 PROTEIN"/>
    <property type="match status" value="1"/>
</dbReference>
<dbReference type="InterPro" id="IPR050809">
    <property type="entry name" value="UgpAE/MalFG_permease"/>
</dbReference>
<keyword evidence="3" id="KW-1003">Cell membrane</keyword>
<feature type="domain" description="ABC transmembrane type-1" evidence="9">
    <location>
        <begin position="105"/>
        <end position="323"/>
    </location>
</feature>
<evidence type="ECO:0000256" key="5">
    <source>
        <dbReference type="ARBA" id="ARBA00022989"/>
    </source>
</evidence>
<feature type="transmembrane region" description="Helical" evidence="7">
    <location>
        <begin position="306"/>
        <end position="327"/>
    </location>
</feature>
<keyword evidence="4 7" id="KW-0812">Transmembrane</keyword>
<dbReference type="CDD" id="cd06261">
    <property type="entry name" value="TM_PBP2"/>
    <property type="match status" value="1"/>
</dbReference>
<keyword evidence="2 7" id="KW-0813">Transport</keyword>
<sequence>MSMEQAVDLKPDINSAPENPVKPAVPTRKGKRYNTFVKNIPYYLMLLPGVVVLIINNYLPMIGVIIPFEDYRYEKSFLYSLFHSQFTGFKNFRFLFNTSNALVATRNTVLYNLLFIALDIIVPVALAIAMSEMWNQTAAKVYQNLMFLPYFISWIVVSYIVYAFFCNKTGFINHNIIKALGMEEIWFYSEPDKWPPILTFFHMWKYTGYNLIVYIASIAGISTEYYEAASLDGASKWQQVKYITLPMLKTPMVILTLIAVGRIFNGDFDLFFNVPRNQGALYSTTDILDTYVYRLLLNLNDVSKSAAAGLYQAVVGCIVVFIANFFVKKVDEDSALF</sequence>
<reference evidence="11" key="1">
    <citation type="submission" date="2014-07" db="EMBL/GenBank/DDBJ databases">
        <authorList>
            <person name="Wibberg D."/>
        </authorList>
    </citation>
    <scope>NUCLEOTIDE SEQUENCE [LARGE SCALE GENOMIC DNA]</scope>
    <source>
        <strain evidence="11">DG5</strain>
    </source>
</reference>